<evidence type="ECO:0000313" key="2">
    <source>
        <dbReference type="EMBL" id="SDE38392.1"/>
    </source>
</evidence>
<organism evidence="2 3">
    <name type="scientific">Bradyrhizobium brasilense</name>
    <dbReference type="NCBI Taxonomy" id="1419277"/>
    <lineage>
        <taxon>Bacteria</taxon>
        <taxon>Pseudomonadati</taxon>
        <taxon>Pseudomonadota</taxon>
        <taxon>Alphaproteobacteria</taxon>
        <taxon>Hyphomicrobiales</taxon>
        <taxon>Nitrobacteraceae</taxon>
        <taxon>Bradyrhizobium</taxon>
    </lineage>
</organism>
<dbReference type="AlphaFoldDB" id="A0A1G7CG91"/>
<dbReference type="RefSeq" id="WP_092085645.1">
    <property type="nucleotide sequence ID" value="NZ_FMZW01000025.1"/>
</dbReference>
<sequence length="112" mass="12128">MNGFADCGDQSSMARDTVNFRKIAALVAAAGTLFWLYTFYAIAHVPPGDGTGFQWLAVFPLGMVFGLFFLPAWLLVAIGRLPRFTAALGACGLIAFAVLWAQLLQEFPRAVL</sequence>
<protein>
    <submittedName>
        <fullName evidence="2">Uncharacterized protein</fullName>
    </submittedName>
</protein>
<gene>
    <name evidence="2" type="ORF">SAMN05216337_10253</name>
</gene>
<dbReference type="Proteomes" id="UP000199245">
    <property type="component" value="Unassembled WGS sequence"/>
</dbReference>
<proteinExistence type="predicted"/>
<evidence type="ECO:0000313" key="3">
    <source>
        <dbReference type="Proteomes" id="UP000199245"/>
    </source>
</evidence>
<feature type="transmembrane region" description="Helical" evidence="1">
    <location>
        <begin position="84"/>
        <end position="103"/>
    </location>
</feature>
<accession>A0A1G7CG91</accession>
<keyword evidence="1" id="KW-0812">Transmembrane</keyword>
<dbReference type="EMBL" id="FMZW01000025">
    <property type="protein sequence ID" value="SDE38392.1"/>
    <property type="molecule type" value="Genomic_DNA"/>
</dbReference>
<name>A0A1G7CG91_9BRAD</name>
<reference evidence="2 3" key="1">
    <citation type="submission" date="2016-10" db="EMBL/GenBank/DDBJ databases">
        <authorList>
            <person name="de Groot N.N."/>
        </authorList>
    </citation>
    <scope>NUCLEOTIDE SEQUENCE [LARGE SCALE GENOMIC DNA]</scope>
    <source>
        <strain evidence="2 3">R5</strain>
    </source>
</reference>
<keyword evidence="1" id="KW-0472">Membrane</keyword>
<evidence type="ECO:0000256" key="1">
    <source>
        <dbReference type="SAM" id="Phobius"/>
    </source>
</evidence>
<feature type="transmembrane region" description="Helical" evidence="1">
    <location>
        <begin position="23"/>
        <end position="43"/>
    </location>
</feature>
<feature type="transmembrane region" description="Helical" evidence="1">
    <location>
        <begin position="55"/>
        <end position="77"/>
    </location>
</feature>
<keyword evidence="1" id="KW-1133">Transmembrane helix</keyword>